<evidence type="ECO:0000313" key="2">
    <source>
        <dbReference type="EMBL" id="MTW22775.1"/>
    </source>
</evidence>
<dbReference type="EMBL" id="WNKT01000052">
    <property type="protein sequence ID" value="MTW22775.1"/>
    <property type="molecule type" value="Genomic_DNA"/>
</dbReference>
<protein>
    <recommendedName>
        <fullName evidence="1">DUF218 domain-containing protein</fullName>
    </recommendedName>
</protein>
<dbReference type="InterPro" id="IPR003848">
    <property type="entry name" value="DUF218"/>
</dbReference>
<comment type="caution">
    <text evidence="2">The sequence shown here is derived from an EMBL/GenBank/DDBJ whole genome shotgun (WGS) entry which is preliminary data.</text>
</comment>
<dbReference type="Pfam" id="PF02698">
    <property type="entry name" value="DUF218"/>
    <property type="match status" value="1"/>
</dbReference>
<dbReference type="Gene3D" id="3.40.50.620">
    <property type="entry name" value="HUPs"/>
    <property type="match status" value="1"/>
</dbReference>
<dbReference type="InterPro" id="IPR051599">
    <property type="entry name" value="Cell_Envelope_Assoc"/>
</dbReference>
<organism evidence="2 3">
    <name type="scientific">Allochromatium palmeri</name>
    <dbReference type="NCBI Taxonomy" id="231048"/>
    <lineage>
        <taxon>Bacteria</taxon>
        <taxon>Pseudomonadati</taxon>
        <taxon>Pseudomonadota</taxon>
        <taxon>Gammaproteobacteria</taxon>
        <taxon>Chromatiales</taxon>
        <taxon>Chromatiaceae</taxon>
        <taxon>Allochromatium</taxon>
    </lineage>
</organism>
<dbReference type="OrthoDB" id="9782395at2"/>
<proteinExistence type="predicted"/>
<evidence type="ECO:0000313" key="3">
    <source>
        <dbReference type="Proteomes" id="UP000434044"/>
    </source>
</evidence>
<evidence type="ECO:0000259" key="1">
    <source>
        <dbReference type="Pfam" id="PF02698"/>
    </source>
</evidence>
<dbReference type="CDD" id="cd06259">
    <property type="entry name" value="YdcF-like"/>
    <property type="match status" value="1"/>
</dbReference>
<dbReference type="GO" id="GO:0005886">
    <property type="term" value="C:plasma membrane"/>
    <property type="evidence" value="ECO:0007669"/>
    <property type="project" value="TreeGrafter"/>
</dbReference>
<gene>
    <name evidence="2" type="ORF">GJ668_17065</name>
</gene>
<dbReference type="AlphaFoldDB" id="A0A6N8EEV9"/>
<reference evidence="2 3" key="1">
    <citation type="submission" date="2019-11" db="EMBL/GenBank/DDBJ databases">
        <title>Whole-genome sequence of the anaerobic purple sulfur bacterium Allochromatium palmeri DSM 15591.</title>
        <authorList>
            <person name="Kyndt J.A."/>
            <person name="Meyer T.E."/>
        </authorList>
    </citation>
    <scope>NUCLEOTIDE SEQUENCE [LARGE SCALE GENOMIC DNA]</scope>
    <source>
        <strain evidence="2 3">DSM 15591</strain>
    </source>
</reference>
<dbReference type="PANTHER" id="PTHR30336">
    <property type="entry name" value="INNER MEMBRANE PROTEIN, PROBABLE PERMEASE"/>
    <property type="match status" value="1"/>
</dbReference>
<dbReference type="Proteomes" id="UP000434044">
    <property type="component" value="Unassembled WGS sequence"/>
</dbReference>
<sequence>MFLLNQELVASYLFMDDRELEADFTFVLGMSLWHRPLARAMDLYRQGIAGRLLFSGGYNPRISQCEAVEMYRLARASGVPDSDILLDTEASNTAENFLYASRLLQDRGIATEAITINIVAIHFHMRRAWLTAERVFGAGIRIGLAAYPSVHYSSADWHTSVRGRQDVAAEISKIERYFPGSLPSGLQQTRVVGK</sequence>
<dbReference type="RefSeq" id="WP_155451338.1">
    <property type="nucleotide sequence ID" value="NZ_WNKT01000052.1"/>
</dbReference>
<dbReference type="InterPro" id="IPR014729">
    <property type="entry name" value="Rossmann-like_a/b/a_fold"/>
</dbReference>
<feature type="domain" description="DUF218" evidence="1">
    <location>
        <begin position="24"/>
        <end position="149"/>
    </location>
</feature>
<accession>A0A6N8EEV9</accession>
<keyword evidence="3" id="KW-1185">Reference proteome</keyword>
<dbReference type="PANTHER" id="PTHR30336:SF20">
    <property type="entry name" value="DUF218 DOMAIN-CONTAINING PROTEIN"/>
    <property type="match status" value="1"/>
</dbReference>
<name>A0A6N8EEV9_9GAMM</name>